<dbReference type="AlphaFoldDB" id="A0A8H6SGV7"/>
<comment type="caution">
    <text evidence="1">The sequence shown here is derived from an EMBL/GenBank/DDBJ whole genome shotgun (WGS) entry which is preliminary data.</text>
</comment>
<dbReference type="Proteomes" id="UP000636479">
    <property type="component" value="Unassembled WGS sequence"/>
</dbReference>
<dbReference type="EMBL" id="JACAZF010000007">
    <property type="protein sequence ID" value="KAF7299360.1"/>
    <property type="molecule type" value="Genomic_DNA"/>
</dbReference>
<gene>
    <name evidence="1" type="ORF">MIND_00885200</name>
</gene>
<dbReference type="GeneID" id="59348022"/>
<protein>
    <submittedName>
        <fullName evidence="1">Uncharacterized protein</fullName>
    </submittedName>
</protein>
<accession>A0A8H6SGV7</accession>
<dbReference type="RefSeq" id="XP_037218748.1">
    <property type="nucleotide sequence ID" value="XM_037365506.1"/>
</dbReference>
<evidence type="ECO:0000313" key="2">
    <source>
        <dbReference type="Proteomes" id="UP000636479"/>
    </source>
</evidence>
<dbReference type="OrthoDB" id="3050272at2759"/>
<name>A0A8H6SGV7_9AGAR</name>
<proteinExistence type="predicted"/>
<reference evidence="1" key="1">
    <citation type="submission" date="2020-05" db="EMBL/GenBank/DDBJ databases">
        <title>Mycena genomes resolve the evolution of fungal bioluminescence.</title>
        <authorList>
            <person name="Tsai I.J."/>
        </authorList>
    </citation>
    <scope>NUCLEOTIDE SEQUENCE</scope>
    <source>
        <strain evidence="1">171206Taipei</strain>
    </source>
</reference>
<sequence length="218" mass="25423">MSNVEARSRATPFESVVRMESKTSNMFYYRAEILPYNEKLILGYMRKNQPFASLPEEYYECSRKSQDPPGFIYGFPFRFDKNGDLDATAAKLYAMQDRIPVKELRDRTKYAPGKAITKYLQDSIDGDFPKYIGTDVVDSDDDVFQLFHIYGTFLARTPQKPRWVDAMADICTDIFHELGWEDVEAPKWYLELESRVYPDSKDYNIKYNAHDLYASVSP</sequence>
<keyword evidence="2" id="KW-1185">Reference proteome</keyword>
<evidence type="ECO:0000313" key="1">
    <source>
        <dbReference type="EMBL" id="KAF7299360.1"/>
    </source>
</evidence>
<organism evidence="1 2">
    <name type="scientific">Mycena indigotica</name>
    <dbReference type="NCBI Taxonomy" id="2126181"/>
    <lineage>
        <taxon>Eukaryota</taxon>
        <taxon>Fungi</taxon>
        <taxon>Dikarya</taxon>
        <taxon>Basidiomycota</taxon>
        <taxon>Agaricomycotina</taxon>
        <taxon>Agaricomycetes</taxon>
        <taxon>Agaricomycetidae</taxon>
        <taxon>Agaricales</taxon>
        <taxon>Marasmiineae</taxon>
        <taxon>Mycenaceae</taxon>
        <taxon>Mycena</taxon>
    </lineage>
</organism>